<evidence type="ECO:0000313" key="2">
    <source>
        <dbReference type="EMBL" id="SDK90948.1"/>
    </source>
</evidence>
<dbReference type="EMBL" id="FNFP01000005">
    <property type="protein sequence ID" value="SDK90948.1"/>
    <property type="molecule type" value="Genomic_DNA"/>
</dbReference>
<dbReference type="OrthoDB" id="6233025at2"/>
<protein>
    <submittedName>
        <fullName evidence="2">Poly-gamma-glutamate system protein</fullName>
    </submittedName>
</protein>
<keyword evidence="1" id="KW-1133">Transmembrane helix</keyword>
<reference evidence="2 3" key="1">
    <citation type="submission" date="2016-10" db="EMBL/GenBank/DDBJ databases">
        <authorList>
            <person name="de Groot N.N."/>
        </authorList>
    </citation>
    <scope>NUCLEOTIDE SEQUENCE [LARGE SCALE GENOMIC DNA]</scope>
    <source>
        <strain evidence="2 3">DSM 18346</strain>
    </source>
</reference>
<dbReference type="Proteomes" id="UP000198718">
    <property type="component" value="Unassembled WGS sequence"/>
</dbReference>
<accession>A0A1G9FRA8</accession>
<keyword evidence="1" id="KW-0472">Membrane</keyword>
<gene>
    <name evidence="2" type="ORF">SAMN05660472_02222</name>
</gene>
<evidence type="ECO:0000256" key="1">
    <source>
        <dbReference type="SAM" id="Phobius"/>
    </source>
</evidence>
<dbReference type="InterPro" id="IPR027602">
    <property type="entry name" value="PGA_system"/>
</dbReference>
<sequence length="361" mass="40459">MKNRILFVLLVILLLGYTFLEYSKIKDKDLLYDKKVAASQHLERIFQQVKIYRLEIDGRIDTSIDINETGIVGPRYTYITTTLGSLESKRTTTNPHIAAMVVQMMVEAGLRKGDTVAVNASGSFPALNLAVIAAAEVLELDVLLISSIGSSTYGANDPRLTYLDMEQRLLEDGFINTSSIAYSYGGADDIGKDMDQKLLEEIGKRHQDKSFIYIKDYDENINERLKIYYTHDPNIALFINIGGNIVGLGKKDLGYGLENGYINPKLKLNYNDIGLAGNFLSRGIGVINLLDIKDLATEYGIQIDPIPIPNIAVEEIYFRYHYNRSIGILLLLIGGSGVLYYGHIHRCEIKKKLGYIKKQES</sequence>
<feature type="transmembrane region" description="Helical" evidence="1">
    <location>
        <begin position="325"/>
        <end position="342"/>
    </location>
</feature>
<keyword evidence="3" id="KW-1185">Reference proteome</keyword>
<keyword evidence="1" id="KW-0812">Transmembrane</keyword>
<proteinExistence type="predicted"/>
<dbReference type="AlphaFoldDB" id="A0A1G9FRA8"/>
<dbReference type="STRING" id="393762.SAMN05660472_02222"/>
<dbReference type="NCBIfam" id="TIGR04332">
    <property type="entry name" value="gamma_Glu_sys"/>
    <property type="match status" value="1"/>
</dbReference>
<name>A0A1G9FRA8_9FIRM</name>
<dbReference type="RefSeq" id="WP_090553763.1">
    <property type="nucleotide sequence ID" value="NZ_FNFP01000005.1"/>
</dbReference>
<evidence type="ECO:0000313" key="3">
    <source>
        <dbReference type="Proteomes" id="UP000198718"/>
    </source>
</evidence>
<organism evidence="2 3">
    <name type="scientific">Natronincola ferrireducens</name>
    <dbReference type="NCBI Taxonomy" id="393762"/>
    <lineage>
        <taxon>Bacteria</taxon>
        <taxon>Bacillati</taxon>
        <taxon>Bacillota</taxon>
        <taxon>Clostridia</taxon>
        <taxon>Peptostreptococcales</taxon>
        <taxon>Natronincolaceae</taxon>
        <taxon>Natronincola</taxon>
    </lineage>
</organism>